<dbReference type="InterPro" id="IPR006145">
    <property type="entry name" value="PsdUridine_synth_RsuA/RluA"/>
</dbReference>
<dbReference type="NCBIfam" id="TIGR00005">
    <property type="entry name" value="rluA_subfam"/>
    <property type="match status" value="1"/>
</dbReference>
<keyword evidence="5" id="KW-0413">Isomerase</keyword>
<dbReference type="PANTHER" id="PTHR21600:SF35">
    <property type="entry name" value="PSEUDOURIDINE SYNTHASE"/>
    <property type="match status" value="1"/>
</dbReference>
<dbReference type="EC" id="5.4.99.-" evidence="5"/>
<evidence type="ECO:0000256" key="3">
    <source>
        <dbReference type="PIRSR" id="PIRSR606225-1"/>
    </source>
</evidence>
<dbReference type="AlphaFoldDB" id="A0A9D1L1E5"/>
<dbReference type="InterPro" id="IPR020103">
    <property type="entry name" value="PsdUridine_synth_cat_dom_sf"/>
</dbReference>
<dbReference type="Proteomes" id="UP000824175">
    <property type="component" value="Unassembled WGS sequence"/>
</dbReference>
<dbReference type="SUPFAM" id="SSF55120">
    <property type="entry name" value="Pseudouridine synthase"/>
    <property type="match status" value="1"/>
</dbReference>
<evidence type="ECO:0000313" key="7">
    <source>
        <dbReference type="EMBL" id="HIU14710.1"/>
    </source>
</evidence>
<feature type="active site" evidence="3">
    <location>
        <position position="134"/>
    </location>
</feature>
<proteinExistence type="inferred from homology"/>
<comment type="caution">
    <text evidence="7">The sequence shown here is derived from an EMBL/GenBank/DDBJ whole genome shotgun (WGS) entry which is preliminary data.</text>
</comment>
<dbReference type="Gene3D" id="3.30.2350.10">
    <property type="entry name" value="Pseudouridine synthase"/>
    <property type="match status" value="1"/>
</dbReference>
<accession>A0A9D1L1E5</accession>
<dbReference type="Pfam" id="PF00849">
    <property type="entry name" value="PseudoU_synth_2"/>
    <property type="match status" value="1"/>
</dbReference>
<keyword evidence="4" id="KW-0694">RNA-binding</keyword>
<dbReference type="EMBL" id="DVMJ01000108">
    <property type="protein sequence ID" value="HIU14710.1"/>
    <property type="molecule type" value="Genomic_DNA"/>
</dbReference>
<comment type="function">
    <text evidence="5">Responsible for synthesis of pseudouridine from uracil.</text>
</comment>
<evidence type="ECO:0000259" key="6">
    <source>
        <dbReference type="Pfam" id="PF00849"/>
    </source>
</evidence>
<evidence type="ECO:0000313" key="8">
    <source>
        <dbReference type="Proteomes" id="UP000824175"/>
    </source>
</evidence>
<evidence type="ECO:0000256" key="5">
    <source>
        <dbReference type="RuleBase" id="RU362028"/>
    </source>
</evidence>
<organism evidence="7 8">
    <name type="scientific">Candidatus Fimiplasma intestinipullorum</name>
    <dbReference type="NCBI Taxonomy" id="2840825"/>
    <lineage>
        <taxon>Bacteria</taxon>
        <taxon>Bacillati</taxon>
        <taxon>Bacillota</taxon>
        <taxon>Clostridia</taxon>
        <taxon>Eubacteriales</taxon>
        <taxon>Candidatus Fimiplasma</taxon>
    </lineage>
</organism>
<reference evidence="7" key="2">
    <citation type="journal article" date="2021" name="PeerJ">
        <title>Extensive microbial diversity within the chicken gut microbiome revealed by metagenomics and culture.</title>
        <authorList>
            <person name="Gilroy R."/>
            <person name="Ravi A."/>
            <person name="Getino M."/>
            <person name="Pursley I."/>
            <person name="Horton D.L."/>
            <person name="Alikhan N.F."/>
            <person name="Baker D."/>
            <person name="Gharbi K."/>
            <person name="Hall N."/>
            <person name="Watson M."/>
            <person name="Adriaenssens E.M."/>
            <person name="Foster-Nyarko E."/>
            <person name="Jarju S."/>
            <person name="Secka A."/>
            <person name="Antonio M."/>
            <person name="Oren A."/>
            <person name="Chaudhuri R.R."/>
            <person name="La Ragione R."/>
            <person name="Hildebrand F."/>
            <person name="Pallen M.J."/>
        </authorList>
    </citation>
    <scope>NUCLEOTIDE SEQUENCE</scope>
    <source>
        <strain evidence="7">CHK195-11698</strain>
    </source>
</reference>
<dbReference type="GO" id="GO:0140098">
    <property type="term" value="F:catalytic activity, acting on RNA"/>
    <property type="evidence" value="ECO:0007669"/>
    <property type="project" value="UniProtKB-ARBA"/>
</dbReference>
<dbReference type="GO" id="GO:0009982">
    <property type="term" value="F:pseudouridine synthase activity"/>
    <property type="evidence" value="ECO:0007669"/>
    <property type="project" value="InterPro"/>
</dbReference>
<dbReference type="InterPro" id="IPR050188">
    <property type="entry name" value="RluA_PseudoU_synthase"/>
</dbReference>
<sequence length="286" mass="32922">MTINGDYQRLVADREELLRSLLLRVLSKRALKTVKMRGRILVNQIERTVRYPLRVGDVVELYYPDERAESQVEPWYFPLHIVYEDEAFLVVNKPAGMASIPNRRYPNYTLANALTGYYEMQGIPSKVHLVSRLDKQTSGLLLVAKNRRMHHLVMGQVSRRYVFLVEGQMEGQGTLMLPIASVAGTTQRIIDCAGKQAITHYRVLSQQGPHTLVEASLETGRTHQIRVHFAHLGHPLVGDRLYGKAHPYFQGQALHSYYLCFKHPLTQKTLRFEAWPYWLKGDKPSR</sequence>
<evidence type="ECO:0000256" key="1">
    <source>
        <dbReference type="ARBA" id="ARBA00000073"/>
    </source>
</evidence>
<dbReference type="CDD" id="cd02869">
    <property type="entry name" value="PseudoU_synth_RluA_like"/>
    <property type="match status" value="1"/>
</dbReference>
<gene>
    <name evidence="7" type="ORF">IAD15_11700</name>
</gene>
<dbReference type="GO" id="GO:0000455">
    <property type="term" value="P:enzyme-directed rRNA pseudouridine synthesis"/>
    <property type="evidence" value="ECO:0007669"/>
    <property type="project" value="TreeGrafter"/>
</dbReference>
<comment type="similarity">
    <text evidence="2 5">Belongs to the pseudouridine synthase RluA family.</text>
</comment>
<dbReference type="PROSITE" id="PS50889">
    <property type="entry name" value="S4"/>
    <property type="match status" value="1"/>
</dbReference>
<name>A0A9D1L1E5_9FIRM</name>
<dbReference type="InterPro" id="IPR006225">
    <property type="entry name" value="PsdUridine_synth_RluC/D"/>
</dbReference>
<evidence type="ECO:0000256" key="2">
    <source>
        <dbReference type="ARBA" id="ARBA00010876"/>
    </source>
</evidence>
<feature type="domain" description="Pseudouridine synthase RsuA/RluA-like" evidence="6">
    <location>
        <begin position="88"/>
        <end position="231"/>
    </location>
</feature>
<dbReference type="PANTHER" id="PTHR21600">
    <property type="entry name" value="MITOCHONDRIAL RNA PSEUDOURIDINE SYNTHASE"/>
    <property type="match status" value="1"/>
</dbReference>
<dbReference type="GO" id="GO:0003723">
    <property type="term" value="F:RNA binding"/>
    <property type="evidence" value="ECO:0007669"/>
    <property type="project" value="UniProtKB-KW"/>
</dbReference>
<reference evidence="7" key="1">
    <citation type="submission" date="2020-10" db="EMBL/GenBank/DDBJ databases">
        <authorList>
            <person name="Gilroy R."/>
        </authorList>
    </citation>
    <scope>NUCLEOTIDE SEQUENCE</scope>
    <source>
        <strain evidence="7">CHK195-11698</strain>
    </source>
</reference>
<comment type="catalytic activity">
    <reaction evidence="1 5">
        <text>a uridine in RNA = a pseudouridine in RNA</text>
        <dbReference type="Rhea" id="RHEA:48348"/>
        <dbReference type="Rhea" id="RHEA-COMP:12068"/>
        <dbReference type="Rhea" id="RHEA-COMP:12069"/>
        <dbReference type="ChEBI" id="CHEBI:65314"/>
        <dbReference type="ChEBI" id="CHEBI:65315"/>
    </reaction>
</comment>
<evidence type="ECO:0000256" key="4">
    <source>
        <dbReference type="PROSITE-ProRule" id="PRU00182"/>
    </source>
</evidence>
<protein>
    <recommendedName>
        <fullName evidence="5">Pseudouridine synthase</fullName>
        <ecNumber evidence="5">5.4.99.-</ecNumber>
    </recommendedName>
</protein>